<dbReference type="Gene3D" id="3.30.420.10">
    <property type="entry name" value="Ribonuclease H-like superfamily/Ribonuclease H"/>
    <property type="match status" value="1"/>
</dbReference>
<sequence>MASRTDKFAIKALWLLLAVTLATGQVLNGYINPLWMSDRRGRGRSISTRDFLFTNNDLQYRSDDPRSPTALVYLDEQGRYRPVYRQDRVFRADQNYYRVNEPEQYLPVQSSQSIIPTERVYKEKPRTLDQLKDAITTEAKNISQRALGEAMRSNEERLYICINANGCHMAEVTFKP</sequence>
<dbReference type="Proteomes" id="UP000466442">
    <property type="component" value="Linkage Group LG5"/>
</dbReference>
<evidence type="ECO:0000256" key="1">
    <source>
        <dbReference type="SAM" id="SignalP"/>
    </source>
</evidence>
<protein>
    <submittedName>
        <fullName evidence="2">Uncharacterized protein</fullName>
    </submittedName>
</protein>
<organism evidence="2 3">
    <name type="scientific">Apolygus lucorum</name>
    <name type="common">Small green plant bug</name>
    <name type="synonym">Lygocoris lucorum</name>
    <dbReference type="NCBI Taxonomy" id="248454"/>
    <lineage>
        <taxon>Eukaryota</taxon>
        <taxon>Metazoa</taxon>
        <taxon>Ecdysozoa</taxon>
        <taxon>Arthropoda</taxon>
        <taxon>Hexapoda</taxon>
        <taxon>Insecta</taxon>
        <taxon>Pterygota</taxon>
        <taxon>Neoptera</taxon>
        <taxon>Paraneoptera</taxon>
        <taxon>Hemiptera</taxon>
        <taxon>Heteroptera</taxon>
        <taxon>Panheteroptera</taxon>
        <taxon>Cimicomorpha</taxon>
        <taxon>Miridae</taxon>
        <taxon>Mirini</taxon>
        <taxon>Apolygus</taxon>
    </lineage>
</organism>
<comment type="caution">
    <text evidence="2">The sequence shown here is derived from an EMBL/GenBank/DDBJ whole genome shotgun (WGS) entry which is preliminary data.</text>
</comment>
<proteinExistence type="predicted"/>
<dbReference type="EMBL" id="WIXP02000005">
    <property type="protein sequence ID" value="KAF6210880.1"/>
    <property type="molecule type" value="Genomic_DNA"/>
</dbReference>
<dbReference type="OrthoDB" id="6624515at2759"/>
<accession>A0A8S9XPC0</accession>
<name>A0A8S9XPC0_APOLU</name>
<evidence type="ECO:0000313" key="2">
    <source>
        <dbReference type="EMBL" id="KAF6210880.1"/>
    </source>
</evidence>
<evidence type="ECO:0000313" key="3">
    <source>
        <dbReference type="Proteomes" id="UP000466442"/>
    </source>
</evidence>
<keyword evidence="3" id="KW-1185">Reference proteome</keyword>
<dbReference type="InterPro" id="IPR036397">
    <property type="entry name" value="RNaseH_sf"/>
</dbReference>
<dbReference type="GO" id="GO:0003676">
    <property type="term" value="F:nucleic acid binding"/>
    <property type="evidence" value="ECO:0007669"/>
    <property type="project" value="InterPro"/>
</dbReference>
<dbReference type="AlphaFoldDB" id="A0A8S9XPC0"/>
<feature type="chain" id="PRO_5035779914" evidence="1">
    <location>
        <begin position="25"/>
        <end position="176"/>
    </location>
</feature>
<feature type="signal peptide" evidence="1">
    <location>
        <begin position="1"/>
        <end position="24"/>
    </location>
</feature>
<gene>
    <name evidence="2" type="ORF">GE061_013991</name>
</gene>
<keyword evidence="1" id="KW-0732">Signal</keyword>
<reference evidence="2" key="1">
    <citation type="journal article" date="2021" name="Mol. Ecol. Resour.">
        <title>Apolygus lucorum genome provides insights into omnivorousness and mesophyll feeding.</title>
        <authorList>
            <person name="Liu Y."/>
            <person name="Liu H."/>
            <person name="Wang H."/>
            <person name="Huang T."/>
            <person name="Liu B."/>
            <person name="Yang B."/>
            <person name="Yin L."/>
            <person name="Li B."/>
            <person name="Zhang Y."/>
            <person name="Zhang S."/>
            <person name="Jiang F."/>
            <person name="Zhang X."/>
            <person name="Ren Y."/>
            <person name="Wang B."/>
            <person name="Wang S."/>
            <person name="Lu Y."/>
            <person name="Wu K."/>
            <person name="Fan W."/>
            <person name="Wang G."/>
        </authorList>
    </citation>
    <scope>NUCLEOTIDE SEQUENCE</scope>
    <source>
        <strain evidence="2">12Hb</strain>
    </source>
</reference>